<proteinExistence type="predicted"/>
<accession>A0A4U2Z772</accession>
<dbReference type="EMBL" id="SZPU01000022">
    <property type="protein sequence ID" value="TKI70108.1"/>
    <property type="molecule type" value="Genomic_DNA"/>
</dbReference>
<dbReference type="AlphaFoldDB" id="A0A4U2Z772"/>
<evidence type="ECO:0000313" key="2">
    <source>
        <dbReference type="Proteomes" id="UP000308744"/>
    </source>
</evidence>
<comment type="caution">
    <text evidence="1">The sequence shown here is derived from an EMBL/GenBank/DDBJ whole genome shotgun (WGS) entry which is preliminary data.</text>
</comment>
<protein>
    <submittedName>
        <fullName evidence="1">Uncharacterized protein</fullName>
    </submittedName>
</protein>
<name>A0A4U2Z772_9BACI</name>
<organism evidence="1 2">
    <name type="scientific">Lysinibacillus mangiferihumi</name>
    <dbReference type="NCBI Taxonomy" id="1130819"/>
    <lineage>
        <taxon>Bacteria</taxon>
        <taxon>Bacillati</taxon>
        <taxon>Bacillota</taxon>
        <taxon>Bacilli</taxon>
        <taxon>Bacillales</taxon>
        <taxon>Bacillaceae</taxon>
        <taxon>Lysinibacillus</taxon>
    </lineage>
</organism>
<evidence type="ECO:0000313" key="1">
    <source>
        <dbReference type="EMBL" id="TKI70108.1"/>
    </source>
</evidence>
<dbReference type="RefSeq" id="WP_107893865.1">
    <property type="nucleotide sequence ID" value="NZ_PYWM01000001.1"/>
</dbReference>
<keyword evidence="2" id="KW-1185">Reference proteome</keyword>
<sequence>MKFTQILYDKAHWIFEADEKPEFAPNIVLVDITSKPDVQEGWDYNRETGEFTAPIISEPTPIEPQIDEIQAKILVNTETLLAIKELEV</sequence>
<gene>
    <name evidence="1" type="ORF">FC756_08360</name>
</gene>
<dbReference type="Proteomes" id="UP000308744">
    <property type="component" value="Unassembled WGS sequence"/>
</dbReference>
<reference evidence="1 2" key="1">
    <citation type="submission" date="2019-04" db="EMBL/GenBank/DDBJ databases">
        <title>Lysinibacillus genome sequencing.</title>
        <authorList>
            <person name="Dunlap C."/>
        </authorList>
    </citation>
    <scope>NUCLEOTIDE SEQUENCE [LARGE SCALE GENOMIC DNA]</scope>
    <source>
        <strain evidence="1 2">CCTCC AB 2010389</strain>
    </source>
</reference>